<keyword evidence="3" id="KW-1185">Reference proteome</keyword>
<dbReference type="Proteomes" id="UP001175271">
    <property type="component" value="Unassembled WGS sequence"/>
</dbReference>
<evidence type="ECO:0000313" key="3">
    <source>
        <dbReference type="Proteomes" id="UP001175271"/>
    </source>
</evidence>
<proteinExistence type="predicted"/>
<dbReference type="EMBL" id="JAUCMV010000001">
    <property type="protein sequence ID" value="KAK0423561.1"/>
    <property type="molecule type" value="Genomic_DNA"/>
</dbReference>
<accession>A0AA39IFT9</accession>
<organism evidence="2 3">
    <name type="scientific">Steinernema hermaphroditum</name>
    <dbReference type="NCBI Taxonomy" id="289476"/>
    <lineage>
        <taxon>Eukaryota</taxon>
        <taxon>Metazoa</taxon>
        <taxon>Ecdysozoa</taxon>
        <taxon>Nematoda</taxon>
        <taxon>Chromadorea</taxon>
        <taxon>Rhabditida</taxon>
        <taxon>Tylenchina</taxon>
        <taxon>Panagrolaimomorpha</taxon>
        <taxon>Strongyloidoidea</taxon>
        <taxon>Steinernematidae</taxon>
        <taxon>Steinernema</taxon>
    </lineage>
</organism>
<feature type="region of interest" description="Disordered" evidence="1">
    <location>
        <begin position="236"/>
        <end position="256"/>
    </location>
</feature>
<comment type="caution">
    <text evidence="2">The sequence shown here is derived from an EMBL/GenBank/DDBJ whole genome shotgun (WGS) entry which is preliminary data.</text>
</comment>
<evidence type="ECO:0000256" key="1">
    <source>
        <dbReference type="SAM" id="MobiDB-lite"/>
    </source>
</evidence>
<protein>
    <submittedName>
        <fullName evidence="2">Uncharacterized protein</fullName>
    </submittedName>
</protein>
<sequence length="269" mass="29715">MMGAIVELYLSDDEELEGESMLCVVDVCDVILSAVCSKLANRFERKRRLDLAIEEAEEVAVDMRSVELAIGVIGRVMFTARNDPEVSGGFGLRGQFEGEEQRLSTRRVGSGGRLEKITSTMKRLIRIVESNPKHCPQELKLLSGSVGTLVESMEGQSTVLGTDSSKPSTSTKDELELYLRDLDDPTEAVHGHSLIMLARWMRERPKSSLNDADSYVFLASIGALAEFLLANEALPRQGRRGSERRSGRCSASSETSSKPAYFRKMVGYK</sequence>
<name>A0AA39IFT9_9BILA</name>
<dbReference type="AlphaFoldDB" id="A0AA39IFT9"/>
<evidence type="ECO:0000313" key="2">
    <source>
        <dbReference type="EMBL" id="KAK0423561.1"/>
    </source>
</evidence>
<gene>
    <name evidence="2" type="ORF">QR680_008210</name>
</gene>
<reference evidence="2" key="1">
    <citation type="submission" date="2023-06" db="EMBL/GenBank/DDBJ databases">
        <title>Genomic analysis of the entomopathogenic nematode Steinernema hermaphroditum.</title>
        <authorList>
            <person name="Schwarz E.M."/>
            <person name="Heppert J.K."/>
            <person name="Baniya A."/>
            <person name="Schwartz H.T."/>
            <person name="Tan C.-H."/>
            <person name="Antoshechkin I."/>
            <person name="Sternberg P.W."/>
            <person name="Goodrich-Blair H."/>
            <person name="Dillman A.R."/>
        </authorList>
    </citation>
    <scope>NUCLEOTIDE SEQUENCE</scope>
    <source>
        <strain evidence="2">PS9179</strain>
        <tissue evidence="2">Whole animal</tissue>
    </source>
</reference>